<protein>
    <submittedName>
        <fullName evidence="1">Uncharacterized protein</fullName>
    </submittedName>
</protein>
<sequence>MEVTQGTEDQVVFVSETVDDVTYRIGAGWMKSRLAPGVLCDKNVTLKLKDKFYIVVVRPTMLYSAKC</sequence>
<evidence type="ECO:0000313" key="1">
    <source>
        <dbReference type="EMBL" id="KAG5628738.1"/>
    </source>
</evidence>
<dbReference type="AlphaFoldDB" id="A0A9J6AWU0"/>
<dbReference type="Proteomes" id="UP000824120">
    <property type="component" value="Chromosome 1"/>
</dbReference>
<evidence type="ECO:0000313" key="2">
    <source>
        <dbReference type="Proteomes" id="UP000824120"/>
    </source>
</evidence>
<comment type="caution">
    <text evidence="1">The sequence shown here is derived from an EMBL/GenBank/DDBJ whole genome shotgun (WGS) entry which is preliminary data.</text>
</comment>
<name>A0A9J6AWU0_SOLCO</name>
<dbReference type="PANTHER" id="PTHR46238">
    <property type="entry name" value="REVERSE TRANSCRIPTASE DOMAIN-CONTAINING PROTEIN"/>
    <property type="match status" value="1"/>
</dbReference>
<dbReference type="PANTHER" id="PTHR46238:SF8">
    <property type="entry name" value="ENDONUCLEASE_EXONUCLEASE_PHOSPHATASE DOMAIN-CONTAINING PROTEIN"/>
    <property type="match status" value="1"/>
</dbReference>
<dbReference type="EMBL" id="JACXVP010000001">
    <property type="protein sequence ID" value="KAG5628738.1"/>
    <property type="molecule type" value="Genomic_DNA"/>
</dbReference>
<organism evidence="1 2">
    <name type="scientific">Solanum commersonii</name>
    <name type="common">Commerson's wild potato</name>
    <name type="synonym">Commerson's nightshade</name>
    <dbReference type="NCBI Taxonomy" id="4109"/>
    <lineage>
        <taxon>Eukaryota</taxon>
        <taxon>Viridiplantae</taxon>
        <taxon>Streptophyta</taxon>
        <taxon>Embryophyta</taxon>
        <taxon>Tracheophyta</taxon>
        <taxon>Spermatophyta</taxon>
        <taxon>Magnoliopsida</taxon>
        <taxon>eudicotyledons</taxon>
        <taxon>Gunneridae</taxon>
        <taxon>Pentapetalae</taxon>
        <taxon>asterids</taxon>
        <taxon>lamiids</taxon>
        <taxon>Solanales</taxon>
        <taxon>Solanaceae</taxon>
        <taxon>Solanoideae</taxon>
        <taxon>Solaneae</taxon>
        <taxon>Solanum</taxon>
    </lineage>
</organism>
<keyword evidence="2" id="KW-1185">Reference proteome</keyword>
<accession>A0A9J6AWU0</accession>
<dbReference type="OrthoDB" id="1305822at2759"/>
<gene>
    <name evidence="1" type="ORF">H5410_000455</name>
</gene>
<reference evidence="1 2" key="1">
    <citation type="submission" date="2020-09" db="EMBL/GenBank/DDBJ databases">
        <title>De no assembly of potato wild relative species, Solanum commersonii.</title>
        <authorList>
            <person name="Cho K."/>
        </authorList>
    </citation>
    <scope>NUCLEOTIDE SEQUENCE [LARGE SCALE GENOMIC DNA]</scope>
    <source>
        <strain evidence="1">LZ3.2</strain>
        <tissue evidence="1">Leaf</tissue>
    </source>
</reference>
<proteinExistence type="predicted"/>